<protein>
    <submittedName>
        <fullName evidence="2">Uncharacterized protein</fullName>
    </submittedName>
</protein>
<organism evidence="2">
    <name type="scientific">viral metagenome</name>
    <dbReference type="NCBI Taxonomy" id="1070528"/>
    <lineage>
        <taxon>unclassified sequences</taxon>
        <taxon>metagenomes</taxon>
        <taxon>organismal metagenomes</taxon>
    </lineage>
</organism>
<gene>
    <name evidence="2" type="ORF">TM448B03320_0008</name>
</gene>
<evidence type="ECO:0000313" key="2">
    <source>
        <dbReference type="EMBL" id="QJI02531.1"/>
    </source>
</evidence>
<proteinExistence type="predicted"/>
<feature type="compositionally biased region" description="Basic and acidic residues" evidence="1">
    <location>
        <begin position="525"/>
        <end position="540"/>
    </location>
</feature>
<sequence length="548" mass="63063">MKTVLERKQLKDYFVNELHGARVIQQTLDEEYFRDTFKVPDVPSPFKIYRTGRGAWMINRPIHNIITSRPQVFRRNISKTDDEPNKRILAELVRWLWFSRGQVRNSAKMANLRGESWLHPVMNERWDKDDSNSIPLLFEVPDPMIVFADYNTMVNGIPSEVIILCERSVAEIQARFPRWNPPTNTKKVDWFEHWDTRSRYFEAGNIPISGIQKNILGFVPFVHCFSGFGLSTYQGLPEDEVMGRLTMSRDKILQQTTVDSDITSAIHQLTFPYINIFVPVGAELPPDFMSNYKMGPRQVNIIPVPDNTTPDNFFRKGETFEPKQEVLMYSAQKEAALSQEDPPILTGSGQWGSGREADIVGGYAKGYYDALVENIEDMWATAIGTLGLQMIEKLPDMYPPGLNKTDINGNYQCKVELKADDPIERGRSIAQGSRLKDAGLISHKKFLIEHYGMTEEEADNEIDEIIVEDVTINDPVIRAIYGRRMAEKMGWQDEYEMLRKQGQEMDKRKQALNRPPEIETPPGEEMERGSRFPQQERRPPEPYTRGGM</sequence>
<evidence type="ECO:0000256" key="1">
    <source>
        <dbReference type="SAM" id="MobiDB-lite"/>
    </source>
</evidence>
<accession>A0A6M3XX61</accession>
<dbReference type="AlphaFoldDB" id="A0A6M3XX61"/>
<name>A0A6M3XX61_9ZZZZ</name>
<reference evidence="2" key="1">
    <citation type="submission" date="2020-03" db="EMBL/GenBank/DDBJ databases">
        <title>The deep terrestrial virosphere.</title>
        <authorList>
            <person name="Holmfeldt K."/>
            <person name="Nilsson E."/>
            <person name="Simone D."/>
            <person name="Lopez-Fernandez M."/>
            <person name="Wu X."/>
            <person name="de Brujin I."/>
            <person name="Lundin D."/>
            <person name="Andersson A."/>
            <person name="Bertilsson S."/>
            <person name="Dopson M."/>
        </authorList>
    </citation>
    <scope>NUCLEOTIDE SEQUENCE</scope>
    <source>
        <strain evidence="2">TM448B03320</strain>
    </source>
</reference>
<feature type="region of interest" description="Disordered" evidence="1">
    <location>
        <begin position="501"/>
        <end position="548"/>
    </location>
</feature>
<dbReference type="EMBL" id="MT145009">
    <property type="protein sequence ID" value="QJI02531.1"/>
    <property type="molecule type" value="Genomic_DNA"/>
</dbReference>